<reference evidence="1 2" key="1">
    <citation type="submission" date="2019-01" db="EMBL/GenBank/DDBJ databases">
        <title>Sequencing of cultivated peanut Arachis hypogaea provides insights into genome evolution and oil improvement.</title>
        <authorList>
            <person name="Chen X."/>
        </authorList>
    </citation>
    <scope>NUCLEOTIDE SEQUENCE [LARGE SCALE GENOMIC DNA]</scope>
    <source>
        <strain evidence="2">cv. Fuhuasheng</strain>
        <tissue evidence="1">Leaves</tissue>
    </source>
</reference>
<proteinExistence type="predicted"/>
<organism evidence="1 2">
    <name type="scientific">Arachis hypogaea</name>
    <name type="common">Peanut</name>
    <dbReference type="NCBI Taxonomy" id="3818"/>
    <lineage>
        <taxon>Eukaryota</taxon>
        <taxon>Viridiplantae</taxon>
        <taxon>Streptophyta</taxon>
        <taxon>Embryophyta</taxon>
        <taxon>Tracheophyta</taxon>
        <taxon>Spermatophyta</taxon>
        <taxon>Magnoliopsida</taxon>
        <taxon>eudicotyledons</taxon>
        <taxon>Gunneridae</taxon>
        <taxon>Pentapetalae</taxon>
        <taxon>rosids</taxon>
        <taxon>fabids</taxon>
        <taxon>Fabales</taxon>
        <taxon>Fabaceae</taxon>
        <taxon>Papilionoideae</taxon>
        <taxon>50 kb inversion clade</taxon>
        <taxon>dalbergioids sensu lato</taxon>
        <taxon>Dalbergieae</taxon>
        <taxon>Pterocarpus clade</taxon>
        <taxon>Arachis</taxon>
    </lineage>
</organism>
<sequence length="123" mass="14117">MLLDMELAPLPLTATAEETEEEVAETQKRCLMQLQSPFTWIVCVRTRRKESITTLEIYKTRAKFGSTRSLEKQKSNQISKLELHQLNNEMKLTGLLLTDSGGFSCPDSHFHRSGFSYRTEEGF</sequence>
<evidence type="ECO:0000313" key="1">
    <source>
        <dbReference type="EMBL" id="RYR61135.1"/>
    </source>
</evidence>
<dbReference type="AlphaFoldDB" id="A0A445DDB1"/>
<protein>
    <submittedName>
        <fullName evidence="1">Uncharacterized protein</fullName>
    </submittedName>
</protein>
<evidence type="ECO:0000313" key="2">
    <source>
        <dbReference type="Proteomes" id="UP000289738"/>
    </source>
</evidence>
<dbReference type="Proteomes" id="UP000289738">
    <property type="component" value="Chromosome A04"/>
</dbReference>
<accession>A0A445DDB1</accession>
<comment type="caution">
    <text evidence="1">The sequence shown here is derived from an EMBL/GenBank/DDBJ whole genome shotgun (WGS) entry which is preliminary data.</text>
</comment>
<keyword evidence="2" id="KW-1185">Reference proteome</keyword>
<dbReference type="EMBL" id="SDMP01000004">
    <property type="protein sequence ID" value="RYR61135.1"/>
    <property type="molecule type" value="Genomic_DNA"/>
</dbReference>
<name>A0A445DDB1_ARAHY</name>
<gene>
    <name evidence="1" type="ORF">Ahy_A04g018263</name>
</gene>